<evidence type="ECO:0000256" key="12">
    <source>
        <dbReference type="SAM" id="Coils"/>
    </source>
</evidence>
<dbReference type="InterPro" id="IPR003594">
    <property type="entry name" value="HATPase_dom"/>
</dbReference>
<feature type="coiled-coil region" evidence="12">
    <location>
        <begin position="209"/>
        <end position="236"/>
    </location>
</feature>
<feature type="transmembrane region" description="Helical" evidence="13">
    <location>
        <begin position="137"/>
        <end position="165"/>
    </location>
</feature>
<keyword evidence="17" id="KW-1185">Reference proteome</keyword>
<keyword evidence="8 16" id="KW-0418">Kinase</keyword>
<dbReference type="CDD" id="cd06225">
    <property type="entry name" value="HAMP"/>
    <property type="match status" value="1"/>
</dbReference>
<dbReference type="InterPro" id="IPR036890">
    <property type="entry name" value="HATPase_C_sf"/>
</dbReference>
<dbReference type="PRINTS" id="PR00344">
    <property type="entry name" value="BCTRLSENSOR"/>
</dbReference>
<keyword evidence="7" id="KW-0547">Nucleotide-binding</keyword>
<keyword evidence="9" id="KW-0067">ATP-binding</keyword>
<dbReference type="Proteomes" id="UP000535838">
    <property type="component" value="Unassembled WGS sequence"/>
</dbReference>
<evidence type="ECO:0000256" key="13">
    <source>
        <dbReference type="SAM" id="Phobius"/>
    </source>
</evidence>
<dbReference type="GO" id="GO:0005886">
    <property type="term" value="C:plasma membrane"/>
    <property type="evidence" value="ECO:0007669"/>
    <property type="project" value="UniProtKB-SubCell"/>
</dbReference>
<keyword evidence="10" id="KW-0902">Two-component regulatory system</keyword>
<reference evidence="16 17" key="1">
    <citation type="submission" date="2020-08" db="EMBL/GenBank/DDBJ databases">
        <title>Cohnella phylogeny.</title>
        <authorList>
            <person name="Dunlap C."/>
        </authorList>
    </citation>
    <scope>NUCLEOTIDE SEQUENCE [LARGE SCALE GENOMIC DNA]</scope>
    <source>
        <strain evidence="16 17">DSM 25241</strain>
    </source>
</reference>
<evidence type="ECO:0000313" key="16">
    <source>
        <dbReference type="EMBL" id="MBB6634238.1"/>
    </source>
</evidence>
<evidence type="ECO:0000256" key="3">
    <source>
        <dbReference type="ARBA" id="ARBA00012438"/>
    </source>
</evidence>
<dbReference type="SUPFAM" id="SSF158472">
    <property type="entry name" value="HAMP domain-like"/>
    <property type="match status" value="1"/>
</dbReference>
<dbReference type="InterPro" id="IPR005467">
    <property type="entry name" value="His_kinase_dom"/>
</dbReference>
<dbReference type="RefSeq" id="WP_185119466.1">
    <property type="nucleotide sequence ID" value="NZ_JACJVQ010000006.1"/>
</dbReference>
<organism evidence="16 17">
    <name type="scientific">Cohnella thailandensis</name>
    <dbReference type="NCBI Taxonomy" id="557557"/>
    <lineage>
        <taxon>Bacteria</taxon>
        <taxon>Bacillati</taxon>
        <taxon>Bacillota</taxon>
        <taxon>Bacilli</taxon>
        <taxon>Bacillales</taxon>
        <taxon>Paenibacillaceae</taxon>
        <taxon>Cohnella</taxon>
    </lineage>
</organism>
<dbReference type="InterPro" id="IPR050351">
    <property type="entry name" value="BphY/WalK/GraS-like"/>
</dbReference>
<dbReference type="GO" id="GO:0016036">
    <property type="term" value="P:cellular response to phosphate starvation"/>
    <property type="evidence" value="ECO:0007669"/>
    <property type="project" value="TreeGrafter"/>
</dbReference>
<dbReference type="InterPro" id="IPR004358">
    <property type="entry name" value="Sig_transdc_His_kin-like_C"/>
</dbReference>
<dbReference type="InterPro" id="IPR036097">
    <property type="entry name" value="HisK_dim/P_sf"/>
</dbReference>
<dbReference type="AlphaFoldDB" id="A0A841SVM4"/>
<dbReference type="CDD" id="cd00082">
    <property type="entry name" value="HisKA"/>
    <property type="match status" value="1"/>
</dbReference>
<evidence type="ECO:0000256" key="7">
    <source>
        <dbReference type="ARBA" id="ARBA00022741"/>
    </source>
</evidence>
<dbReference type="Pfam" id="PF02518">
    <property type="entry name" value="HATPase_c"/>
    <property type="match status" value="1"/>
</dbReference>
<dbReference type="GO" id="GO:0005524">
    <property type="term" value="F:ATP binding"/>
    <property type="evidence" value="ECO:0007669"/>
    <property type="project" value="UniProtKB-KW"/>
</dbReference>
<dbReference type="SMART" id="SM00387">
    <property type="entry name" value="HATPase_c"/>
    <property type="match status" value="1"/>
</dbReference>
<evidence type="ECO:0000256" key="11">
    <source>
        <dbReference type="ARBA" id="ARBA00023136"/>
    </source>
</evidence>
<dbReference type="GO" id="GO:0000155">
    <property type="term" value="F:phosphorelay sensor kinase activity"/>
    <property type="evidence" value="ECO:0007669"/>
    <property type="project" value="InterPro"/>
</dbReference>
<evidence type="ECO:0000256" key="5">
    <source>
        <dbReference type="ARBA" id="ARBA00022553"/>
    </source>
</evidence>
<name>A0A841SVM4_9BACL</name>
<dbReference type="GO" id="GO:0004721">
    <property type="term" value="F:phosphoprotein phosphatase activity"/>
    <property type="evidence" value="ECO:0007669"/>
    <property type="project" value="TreeGrafter"/>
</dbReference>
<dbReference type="EC" id="2.7.13.3" evidence="3"/>
<keyword evidence="11 13" id="KW-0472">Membrane</keyword>
<dbReference type="PROSITE" id="PS50885">
    <property type="entry name" value="HAMP"/>
    <property type="match status" value="1"/>
</dbReference>
<feature type="transmembrane region" description="Helical" evidence="13">
    <location>
        <begin position="7"/>
        <end position="25"/>
    </location>
</feature>
<dbReference type="Gene3D" id="6.10.340.10">
    <property type="match status" value="1"/>
</dbReference>
<proteinExistence type="predicted"/>
<evidence type="ECO:0000256" key="2">
    <source>
        <dbReference type="ARBA" id="ARBA00004651"/>
    </source>
</evidence>
<dbReference type="SMART" id="SM00304">
    <property type="entry name" value="HAMP"/>
    <property type="match status" value="1"/>
</dbReference>
<evidence type="ECO:0000256" key="10">
    <source>
        <dbReference type="ARBA" id="ARBA00023012"/>
    </source>
</evidence>
<comment type="catalytic activity">
    <reaction evidence="1">
        <text>ATP + protein L-histidine = ADP + protein N-phospho-L-histidine.</text>
        <dbReference type="EC" id="2.7.13.3"/>
    </reaction>
</comment>
<evidence type="ECO:0000259" key="14">
    <source>
        <dbReference type="PROSITE" id="PS50109"/>
    </source>
</evidence>
<evidence type="ECO:0000256" key="9">
    <source>
        <dbReference type="ARBA" id="ARBA00022840"/>
    </source>
</evidence>
<dbReference type="Gene3D" id="1.10.287.130">
    <property type="match status" value="1"/>
</dbReference>
<evidence type="ECO:0000256" key="8">
    <source>
        <dbReference type="ARBA" id="ARBA00022777"/>
    </source>
</evidence>
<dbReference type="FunFam" id="3.30.565.10:FF:000006">
    <property type="entry name" value="Sensor histidine kinase WalK"/>
    <property type="match status" value="1"/>
</dbReference>
<protein>
    <recommendedName>
        <fullName evidence="3">histidine kinase</fullName>
        <ecNumber evidence="3">2.7.13.3</ecNumber>
    </recommendedName>
</protein>
<dbReference type="PANTHER" id="PTHR45453">
    <property type="entry name" value="PHOSPHATE REGULON SENSOR PROTEIN PHOR"/>
    <property type="match status" value="1"/>
</dbReference>
<evidence type="ECO:0000256" key="4">
    <source>
        <dbReference type="ARBA" id="ARBA00022475"/>
    </source>
</evidence>
<feature type="domain" description="HAMP" evidence="15">
    <location>
        <begin position="169"/>
        <end position="221"/>
    </location>
</feature>
<dbReference type="Pfam" id="PF00512">
    <property type="entry name" value="HisKA"/>
    <property type="match status" value="1"/>
</dbReference>
<comment type="caution">
    <text evidence="16">The sequence shown here is derived from an EMBL/GenBank/DDBJ whole genome shotgun (WGS) entry which is preliminary data.</text>
</comment>
<dbReference type="Pfam" id="PF00672">
    <property type="entry name" value="HAMP"/>
    <property type="match status" value="1"/>
</dbReference>
<comment type="subcellular location">
    <subcellularLocation>
        <location evidence="2">Cell membrane</location>
        <topology evidence="2">Multi-pass membrane protein</topology>
    </subcellularLocation>
</comment>
<keyword evidence="12" id="KW-0175">Coiled coil</keyword>
<keyword evidence="4" id="KW-1003">Cell membrane</keyword>
<keyword evidence="5" id="KW-0597">Phosphoprotein</keyword>
<keyword evidence="6" id="KW-0808">Transferase</keyword>
<dbReference type="InterPro" id="IPR003661">
    <property type="entry name" value="HisK_dim/P_dom"/>
</dbReference>
<feature type="domain" description="Histidine kinase" evidence="14">
    <location>
        <begin position="229"/>
        <end position="444"/>
    </location>
</feature>
<evidence type="ECO:0000259" key="15">
    <source>
        <dbReference type="PROSITE" id="PS50885"/>
    </source>
</evidence>
<evidence type="ECO:0000256" key="6">
    <source>
        <dbReference type="ARBA" id="ARBA00022679"/>
    </source>
</evidence>
<evidence type="ECO:0000313" key="17">
    <source>
        <dbReference type="Proteomes" id="UP000535838"/>
    </source>
</evidence>
<dbReference type="SUPFAM" id="SSF47384">
    <property type="entry name" value="Homodimeric domain of signal transducing histidine kinase"/>
    <property type="match status" value="1"/>
</dbReference>
<dbReference type="InterPro" id="IPR003660">
    <property type="entry name" value="HAMP_dom"/>
</dbReference>
<dbReference type="SMART" id="SM00388">
    <property type="entry name" value="HisKA"/>
    <property type="match status" value="1"/>
</dbReference>
<gene>
    <name evidence="16" type="ORF">H7B67_08960</name>
</gene>
<keyword evidence="13" id="KW-1133">Transmembrane helix</keyword>
<dbReference type="EMBL" id="JACJVQ010000006">
    <property type="protein sequence ID" value="MBB6634238.1"/>
    <property type="molecule type" value="Genomic_DNA"/>
</dbReference>
<keyword evidence="13" id="KW-0812">Transmembrane</keyword>
<sequence>MKFHWKLFLTMALTIVGISAVYVALTHLVVKRSIDVIIDESRGQEVAMLVSELKDYYSSHGQSWEGIGLVPLLKDIEQNDPSIAVKDSRDHQVIVRQGNAPLKLIARLGIEQEIVVQGDSVGQLYYYDPEIANFNKILIGVPISVVFVLVGSGIVLLAIALFIAYQLSKWLASPLRALLPSIERLGRGELGVQAHVNVNDEYGKIAGAFNRMSTQLEQAEKQRRNLTADIAHELRTPLTIIGGKLDELQQKGQSVAPEMLLPLQDELIRLNQLVEDLRTLSLAEAGKLTLNKSDTDMADLARRLCEALSPLTEEKDISLQLEVATDRTTLFVDPNRMKQVLINLLTNAIRYTPSKGSIFFRLKKDGDWLTIIVQDTGIGIPAEHLPHLFDRFYRADEARARNSGGTGLGLAIAKQFVLSHQGSIHVDSEVNHGTRFRIRLPYRQQ</sequence>
<dbReference type="PANTHER" id="PTHR45453:SF1">
    <property type="entry name" value="PHOSPHATE REGULON SENSOR PROTEIN PHOR"/>
    <property type="match status" value="1"/>
</dbReference>
<dbReference type="PROSITE" id="PS50109">
    <property type="entry name" value="HIS_KIN"/>
    <property type="match status" value="1"/>
</dbReference>
<dbReference type="Gene3D" id="3.30.565.10">
    <property type="entry name" value="Histidine kinase-like ATPase, C-terminal domain"/>
    <property type="match status" value="1"/>
</dbReference>
<dbReference type="SUPFAM" id="SSF55874">
    <property type="entry name" value="ATPase domain of HSP90 chaperone/DNA topoisomerase II/histidine kinase"/>
    <property type="match status" value="1"/>
</dbReference>
<evidence type="ECO:0000256" key="1">
    <source>
        <dbReference type="ARBA" id="ARBA00000085"/>
    </source>
</evidence>
<accession>A0A841SVM4</accession>
<dbReference type="CDD" id="cd00075">
    <property type="entry name" value="HATPase"/>
    <property type="match status" value="1"/>
</dbReference>